<comment type="caution">
    <text evidence="2">The sequence shown here is derived from an EMBL/GenBank/DDBJ whole genome shotgun (WGS) entry which is preliminary data.</text>
</comment>
<reference evidence="2 3" key="1">
    <citation type="journal article" date="2016" name="Nat. Commun.">
        <title>Thousands of microbial genomes shed light on interconnected biogeochemical processes in an aquifer system.</title>
        <authorList>
            <person name="Anantharaman K."/>
            <person name="Brown C.T."/>
            <person name="Hug L.A."/>
            <person name="Sharon I."/>
            <person name="Castelle C.J."/>
            <person name="Probst A.J."/>
            <person name="Thomas B.C."/>
            <person name="Singh A."/>
            <person name="Wilkins M.J."/>
            <person name="Karaoz U."/>
            <person name="Brodie E.L."/>
            <person name="Williams K.H."/>
            <person name="Hubbard S.S."/>
            <person name="Banfield J.F."/>
        </authorList>
    </citation>
    <scope>NUCLEOTIDE SEQUENCE [LARGE SCALE GENOMIC DNA]</scope>
</reference>
<evidence type="ECO:0000256" key="1">
    <source>
        <dbReference type="SAM" id="Phobius"/>
    </source>
</evidence>
<sequence>MENLELKQKKEFNRLVFWGGVAAIGTILTYFEAVFALPTAIAYWRLAVTFDENGKLENQKAQSNSRTRTRR</sequence>
<keyword evidence="1" id="KW-0812">Transmembrane</keyword>
<dbReference type="EMBL" id="MFJK01000001">
    <property type="protein sequence ID" value="OGG19877.1"/>
    <property type="molecule type" value="Genomic_DNA"/>
</dbReference>
<keyword evidence="1" id="KW-0472">Membrane</keyword>
<dbReference type="STRING" id="1798381.A2721_03190"/>
<protein>
    <submittedName>
        <fullName evidence="2">Uncharacterized protein</fullName>
    </submittedName>
</protein>
<proteinExistence type="predicted"/>
<dbReference type="AlphaFoldDB" id="A0A1F6A6E8"/>
<keyword evidence="1" id="KW-1133">Transmembrane helix</keyword>
<dbReference type="Proteomes" id="UP000177871">
    <property type="component" value="Unassembled WGS sequence"/>
</dbReference>
<accession>A0A1F6A6E8</accession>
<feature type="transmembrane region" description="Helical" evidence="1">
    <location>
        <begin position="15"/>
        <end position="44"/>
    </location>
</feature>
<gene>
    <name evidence="2" type="ORF">A2721_03190</name>
</gene>
<evidence type="ECO:0000313" key="2">
    <source>
        <dbReference type="EMBL" id="OGG19877.1"/>
    </source>
</evidence>
<organism evidence="2 3">
    <name type="scientific">Candidatus Gottesmanbacteria bacterium RIFCSPHIGHO2_01_FULL_47_48</name>
    <dbReference type="NCBI Taxonomy" id="1798381"/>
    <lineage>
        <taxon>Bacteria</taxon>
        <taxon>Candidatus Gottesmaniibacteriota</taxon>
    </lineage>
</organism>
<name>A0A1F6A6E8_9BACT</name>
<evidence type="ECO:0000313" key="3">
    <source>
        <dbReference type="Proteomes" id="UP000177871"/>
    </source>
</evidence>